<evidence type="ECO:0000313" key="2">
    <source>
        <dbReference type="EnsemblPlants" id="TraesCS7D02G497900.1.cds1"/>
    </source>
</evidence>
<reference evidence="2" key="2">
    <citation type="submission" date="2018-10" db="UniProtKB">
        <authorList>
            <consortium name="EnsemblPlants"/>
        </authorList>
    </citation>
    <scope>IDENTIFICATION</scope>
</reference>
<protein>
    <submittedName>
        <fullName evidence="2">Uncharacterized protein</fullName>
    </submittedName>
</protein>
<evidence type="ECO:0000256" key="1">
    <source>
        <dbReference type="SAM" id="MobiDB-lite"/>
    </source>
</evidence>
<reference evidence="2" key="1">
    <citation type="submission" date="2018-08" db="EMBL/GenBank/DDBJ databases">
        <authorList>
            <person name="Rossello M."/>
        </authorList>
    </citation>
    <scope>NUCLEOTIDE SEQUENCE [LARGE SCALE GENOMIC DNA]</scope>
    <source>
        <strain evidence="2">cv. Chinese Spring</strain>
    </source>
</reference>
<feature type="region of interest" description="Disordered" evidence="1">
    <location>
        <begin position="1"/>
        <end position="23"/>
    </location>
</feature>
<proteinExistence type="predicted"/>
<sequence>MDPPHLSLSLSNPKTNQSSSHCRLADPSSGWLTRQFPVATVLPTRHSIALDSVVAWAGNRRVLSDVSSETEVWLADARYEQLLRLSKLLTTMSSLMDGWMDDVCMLLCDEEMEFLPGAMMMTVAETSMS</sequence>
<accession>A0A3B6TLV0</accession>
<name>A0A3B6TLV0_WHEAT</name>
<dbReference type="Gramene" id="TraesCAD_scaffold_060537_01G000400.1">
    <property type="protein sequence ID" value="TraesCAD_scaffold_060537_01G000400.1"/>
    <property type="gene ID" value="TraesCAD_scaffold_060537_01G000400"/>
</dbReference>
<dbReference type="Proteomes" id="UP000019116">
    <property type="component" value="Chromosome 7D"/>
</dbReference>
<dbReference type="AlphaFoldDB" id="A0A3B6TLV0"/>
<organism evidence="2">
    <name type="scientific">Triticum aestivum</name>
    <name type="common">Wheat</name>
    <dbReference type="NCBI Taxonomy" id="4565"/>
    <lineage>
        <taxon>Eukaryota</taxon>
        <taxon>Viridiplantae</taxon>
        <taxon>Streptophyta</taxon>
        <taxon>Embryophyta</taxon>
        <taxon>Tracheophyta</taxon>
        <taxon>Spermatophyta</taxon>
        <taxon>Magnoliopsida</taxon>
        <taxon>Liliopsida</taxon>
        <taxon>Poales</taxon>
        <taxon>Poaceae</taxon>
        <taxon>BOP clade</taxon>
        <taxon>Pooideae</taxon>
        <taxon>Triticodae</taxon>
        <taxon>Triticeae</taxon>
        <taxon>Triticinae</taxon>
        <taxon>Triticum</taxon>
    </lineage>
</organism>
<evidence type="ECO:0000313" key="3">
    <source>
        <dbReference type="Proteomes" id="UP000019116"/>
    </source>
</evidence>
<keyword evidence="3" id="KW-1185">Reference proteome</keyword>
<dbReference type="Gramene" id="TraesRN7D0101210200.1">
    <property type="protein sequence ID" value="TraesRN7D0101210200.1"/>
    <property type="gene ID" value="TraesRN7D0101210200"/>
</dbReference>
<dbReference type="Gramene" id="TraesROB_scaffold_075766_01G000100.1">
    <property type="protein sequence ID" value="TraesROB_scaffold_075766_01G000100.1"/>
    <property type="gene ID" value="TraesROB_scaffold_075766_01G000100"/>
</dbReference>
<dbReference type="EnsemblPlants" id="TraesCS7D02G497900.1">
    <property type="protein sequence ID" value="TraesCS7D02G497900.1.cds1"/>
    <property type="gene ID" value="TraesCS7D02G497900"/>
</dbReference>
<feature type="compositionally biased region" description="Polar residues" evidence="1">
    <location>
        <begin position="8"/>
        <end position="21"/>
    </location>
</feature>
<dbReference type="Gramene" id="TraesWEE_scaffold_060143_01G000300.1">
    <property type="protein sequence ID" value="TraesWEE_scaffold_060143_01G000300.1"/>
    <property type="gene ID" value="TraesWEE_scaffold_060143_01G000300"/>
</dbReference>
<dbReference type="Gramene" id="TraesCS7D02G497900.1">
    <property type="protein sequence ID" value="TraesCS7D02G497900.1.cds1"/>
    <property type="gene ID" value="TraesCS7D02G497900"/>
</dbReference>
<dbReference type="Gramene" id="TraesCS7D03G1176900.1">
    <property type="protein sequence ID" value="TraesCS7D03G1176900.1.CDS1"/>
    <property type="gene ID" value="TraesCS7D03G1176900"/>
</dbReference>